<proteinExistence type="predicted"/>
<comment type="caution">
    <text evidence="2">The sequence shown here is derived from an EMBL/GenBank/DDBJ whole genome shotgun (WGS) entry which is preliminary data.</text>
</comment>
<evidence type="ECO:0000313" key="3">
    <source>
        <dbReference type="Proteomes" id="UP000249066"/>
    </source>
</evidence>
<evidence type="ECO:0000313" key="2">
    <source>
        <dbReference type="EMBL" id="PZO88681.1"/>
    </source>
</evidence>
<organism evidence="2 3">
    <name type="scientific">Sphingomonas sanxanigenens</name>
    <dbReference type="NCBI Taxonomy" id="397260"/>
    <lineage>
        <taxon>Bacteria</taxon>
        <taxon>Pseudomonadati</taxon>
        <taxon>Pseudomonadota</taxon>
        <taxon>Alphaproteobacteria</taxon>
        <taxon>Sphingomonadales</taxon>
        <taxon>Sphingomonadaceae</taxon>
        <taxon>Sphingomonas</taxon>
    </lineage>
</organism>
<dbReference type="AlphaFoldDB" id="A0A2W5C060"/>
<dbReference type="EMBL" id="QFNN01000084">
    <property type="protein sequence ID" value="PZO88681.1"/>
    <property type="molecule type" value="Genomic_DNA"/>
</dbReference>
<reference evidence="2 3" key="1">
    <citation type="submission" date="2017-08" db="EMBL/GenBank/DDBJ databases">
        <title>Infants hospitalized years apart are colonized by the same room-sourced microbial strains.</title>
        <authorList>
            <person name="Brooks B."/>
            <person name="Olm M.R."/>
            <person name="Firek B.A."/>
            <person name="Baker R."/>
            <person name="Thomas B.C."/>
            <person name="Morowitz M.J."/>
            <person name="Banfield J.F."/>
        </authorList>
    </citation>
    <scope>NUCLEOTIDE SEQUENCE [LARGE SCALE GENOMIC DNA]</scope>
    <source>
        <strain evidence="2">S2_018_000_R2_101</strain>
    </source>
</reference>
<protein>
    <submittedName>
        <fullName evidence="2">Uncharacterized protein</fullName>
    </submittedName>
</protein>
<evidence type="ECO:0000256" key="1">
    <source>
        <dbReference type="SAM" id="MobiDB-lite"/>
    </source>
</evidence>
<sequence>MKLFSVITQEGSLVQVESEDPPIGRQIFRVVRSGGRASVTLTFYRKAQLWVRSETGAHSGKDDGSTQANHTLSVTISDSAGTTSRQLDKSATDTSFRDWNKVCSSLLDVEPGCEYQIIGVQWNVGATANGTDIVAELRSLD</sequence>
<name>A0A2W5C060_9SPHN</name>
<feature type="region of interest" description="Disordered" evidence="1">
    <location>
        <begin position="56"/>
        <end position="90"/>
    </location>
</feature>
<accession>A0A2W5C060</accession>
<dbReference type="Proteomes" id="UP000249066">
    <property type="component" value="Unassembled WGS sequence"/>
</dbReference>
<gene>
    <name evidence="2" type="ORF">DI623_12190</name>
</gene>
<feature type="compositionally biased region" description="Polar residues" evidence="1">
    <location>
        <begin position="65"/>
        <end position="85"/>
    </location>
</feature>